<evidence type="ECO:0000259" key="5">
    <source>
        <dbReference type="PROSITE" id="PS50853"/>
    </source>
</evidence>
<dbReference type="PANTHER" id="PTHR43118">
    <property type="entry name" value="RHAMNOGALACTURONAN LYASE (EUROFUNG)"/>
    <property type="match status" value="1"/>
</dbReference>
<feature type="signal peptide" evidence="4">
    <location>
        <begin position="1"/>
        <end position="31"/>
    </location>
</feature>
<dbReference type="CDD" id="cd10318">
    <property type="entry name" value="RGL11"/>
    <property type="match status" value="1"/>
</dbReference>
<proteinExistence type="predicted"/>
<reference evidence="6" key="1">
    <citation type="submission" date="2020-11" db="EMBL/GenBank/DDBJ databases">
        <title>Sequencing the genomes of 1000 actinobacteria strains.</title>
        <authorList>
            <person name="Klenk H.-P."/>
        </authorList>
    </citation>
    <scope>NUCLEOTIDE SEQUENCE</scope>
    <source>
        <strain evidence="6">DSM 26152</strain>
    </source>
</reference>
<dbReference type="InterPro" id="IPR034641">
    <property type="entry name" value="RGL11"/>
</dbReference>
<organism evidence="6 7">
    <name type="scientific">Zhihengliuella flava</name>
    <dbReference type="NCBI Taxonomy" id="1285193"/>
    <lineage>
        <taxon>Bacteria</taxon>
        <taxon>Bacillati</taxon>
        <taxon>Actinomycetota</taxon>
        <taxon>Actinomycetes</taxon>
        <taxon>Micrococcales</taxon>
        <taxon>Micrococcaceae</taxon>
        <taxon>Zhihengliuella</taxon>
    </lineage>
</organism>
<dbReference type="RefSeq" id="WP_331271453.1">
    <property type="nucleotide sequence ID" value="NZ_JADOTZ010000001.1"/>
</dbReference>
<dbReference type="Gene3D" id="2.60.40.10">
    <property type="entry name" value="Immunoglobulins"/>
    <property type="match status" value="5"/>
</dbReference>
<keyword evidence="1" id="KW-0378">Hydrolase</keyword>
<accession>A0A931DBD7</accession>
<feature type="domain" description="Fibronectin type-III" evidence="5">
    <location>
        <begin position="919"/>
        <end position="1012"/>
    </location>
</feature>
<feature type="domain" description="Fibronectin type-III" evidence="5">
    <location>
        <begin position="687"/>
        <end position="774"/>
    </location>
</feature>
<dbReference type="InterPro" id="IPR013783">
    <property type="entry name" value="Ig-like_fold"/>
</dbReference>
<dbReference type="SUPFAM" id="SSF49265">
    <property type="entry name" value="Fibronectin type III"/>
    <property type="match status" value="3"/>
</dbReference>
<sequence length="1834" mass="194474">MMNRFTKPLRLSLAVVTASAVVAGAAGPALASPLGLSTTTAGAADFAFDFGTASSAVAEGYTAIDHTNTYSAEAGFGILDNPGLASRDRSSDADPLGGDFVLGAEWTFAVDLPDGQYDVEVFAGDPLAGTSSVRTTIALEGAEAGHVRPDPETVASEVFSTAVTDGQLTIDVTGSGNGYVNGISITRTGDVGTVPTDPEPTDPPASSGVAPESLRTAHVAEGSVTMRWDEVPEATGYLLTHSTELNGEYTEVARTGAREVFATHADADTAAVNYYRVHALTESGTSGPSASAVALLTGDAPALPASGTLRLDFGPGAVAGEYQQVTAETQYDAATRLGFVDPAAVAGTDRGGDDAVRADFVTVGDTEFVADLPNGDYTVGVIAGDAEGPTDLAITAEQMDKVAAVQKNAGEFHEMEFDLALVDGQLNLEFTGDAANISALTLTRHPDREAAAQPTAFVTGDSTVQTYTDDYAPQAGWGQMLQRYVSDDVAVDNHAIGGRSSKNFISQGRLDTVLRQIRPGDYLFVQFGHNDNSYGVDDRFAAPADYRNYLRTFVEGAQQRGATPILVTPVSRRSFDESTGEFNVSFPDYVRHASELAAETGTPLVDLSASSRAYLNEIGPEEAKSVFLWVPAGVYPNRPNGTEDDTHFQEYGAIQMARLVAQDVAELEIPLADEVHDVEPPADVPAAPAGVVTSDVSASGATLTWTEVEGADMYRVYGREAGAEEDRLLATATLPMAHVVGLEEGTDYQLHVVAVNGRGPSDASATVEVTTKAPLHKFDLQLEGHVTQEGYTALDNTTAYTEELGYGFTDGMPDGRDRGTNFDPAPNDLQRDFVLPSGDTPIAVDLPNGSYAVEVTWGDMIGTARLGVSLEGQDFGTSNAGRGTTTSKVLQPVIVEDGQLTVEASGWLNGLEITPLMYTPAGLTAGEVVIDGSSVSVPLTWQGTQDAAAYRVYRQAQGAAEPEQLTETEATEFADTTADVGVEYTYTVVAVSAAGAESVASNAVDVVTIDESVPTAPVPTQLRVGEIGKNSVELTWDGSEEALFYHVYRAEPGGEPALVGRADTASYTDTDVLTTVEYTYTVAAVNAGGASEPSEPAVSEAVTQLERQAERLDRSPVAVDTGDGVFLGWRLLGSDDQETAFHVYRDGERVTDEPITASTNWVDENGTAASTYRLSTAVAPAEQPGGKGRGKGRPAAAGEIEHWASVEFGVQQAQTLDIDLNTPEDAYSKDGQPYSYRANDVSVGDVDGDGAYEYIVKWDPTNSQDNSREGYTGNVYLDAYELDGTQLWRIDLGHNIRAGAHYTQFQVFDYDGDSRAEVMMKTADGTVDGEGTVIGEARADYRNSAGRVLTGPEYLTVFDGATGAAIDTIDYVPARGDVGSWGDGYGNRVDRFLAGTAYLNGETPSALFARGYYTRTVVAAFDFDGEQLSQRWVFDSDVDGKEFAGQGNHSLSINDVDGDQKDEIVYGSLTLDDDGTVAYNTGLGHGDAQHVSDFDPSRPGLEVFSAHEDIGASGQRGATLRDAATGEILWDIPAEVDTGRAAMGDIDPRYDGAEGWAVGGDAAWNSPVGQLTSASGELIAENIPAANFLTFWDGDLLREIGDHEYDADQGAGVPTISKWNWETESAEELYRAEGTLSNNGTKGNFSLQADLMGDWREEIVTRTEDSSALRIATTVIPTEERFYTLMSDSQYRLAVAWQNTGYNQPPHTSYFIGEGMSAPDAPSLAYTAEAPAPERVPGPAADVPGAVSFAIDDAEVDKLRVEASIAEGENNAHTFHLVVDGDTVASAAVVDETGREQEVKLQWDQATAGRHTVQVIAENQHGQTASEQREVTIR</sequence>
<feature type="domain" description="Fibronectin type-III" evidence="5">
    <location>
        <begin position="1018"/>
        <end position="1106"/>
    </location>
</feature>
<dbReference type="GO" id="GO:0000272">
    <property type="term" value="P:polysaccharide catabolic process"/>
    <property type="evidence" value="ECO:0007669"/>
    <property type="project" value="UniProtKB-KW"/>
</dbReference>
<feature type="chain" id="PRO_5037219889" evidence="4">
    <location>
        <begin position="32"/>
        <end position="1834"/>
    </location>
</feature>
<dbReference type="Pfam" id="PF21348">
    <property type="entry name" value="RGL11_C"/>
    <property type="match status" value="1"/>
</dbReference>
<dbReference type="Pfam" id="PF21254">
    <property type="entry name" value="AGA-YXIM_GBD"/>
    <property type="match status" value="2"/>
</dbReference>
<dbReference type="GO" id="GO:0016798">
    <property type="term" value="F:hydrolase activity, acting on glycosyl bonds"/>
    <property type="evidence" value="ECO:0007669"/>
    <property type="project" value="UniProtKB-KW"/>
</dbReference>
<dbReference type="InterPro" id="IPR041624">
    <property type="entry name" value="RGI_lyase"/>
</dbReference>
<evidence type="ECO:0000313" key="7">
    <source>
        <dbReference type="Proteomes" id="UP000625033"/>
    </source>
</evidence>
<keyword evidence="2" id="KW-0119">Carbohydrate metabolism</keyword>
<dbReference type="InterPro" id="IPR049366">
    <property type="entry name" value="RGL11_C"/>
</dbReference>
<dbReference type="Proteomes" id="UP000625033">
    <property type="component" value="Unassembled WGS sequence"/>
</dbReference>
<dbReference type="InterPro" id="IPR028994">
    <property type="entry name" value="Integrin_alpha_N"/>
</dbReference>
<dbReference type="PROSITE" id="PS50853">
    <property type="entry name" value="FN3"/>
    <property type="match status" value="3"/>
</dbReference>
<dbReference type="Pfam" id="PF00657">
    <property type="entry name" value="Lipase_GDSL"/>
    <property type="match status" value="1"/>
</dbReference>
<dbReference type="InterPro" id="IPR008979">
    <property type="entry name" value="Galactose-bd-like_sf"/>
</dbReference>
<keyword evidence="7" id="KW-1185">Reference proteome</keyword>
<evidence type="ECO:0000256" key="4">
    <source>
        <dbReference type="SAM" id="SignalP"/>
    </source>
</evidence>
<dbReference type="InterPro" id="IPR049033">
    <property type="entry name" value="AGA-YXIM_GBD"/>
</dbReference>
<name>A0A931DBD7_9MICC</name>
<evidence type="ECO:0000256" key="3">
    <source>
        <dbReference type="SAM" id="MobiDB-lite"/>
    </source>
</evidence>
<dbReference type="PANTHER" id="PTHR43118:SF1">
    <property type="entry name" value="RHAMNOGALACTURONAN LYASE (EUROFUNG)"/>
    <property type="match status" value="1"/>
</dbReference>
<dbReference type="SUPFAM" id="SSF69318">
    <property type="entry name" value="Integrin alpha N-terminal domain"/>
    <property type="match status" value="1"/>
</dbReference>
<keyword evidence="2" id="KW-0624">Polysaccharide degradation</keyword>
<keyword evidence="4" id="KW-0732">Signal</keyword>
<dbReference type="Pfam" id="PF18370">
    <property type="entry name" value="RGI_lyase"/>
    <property type="match status" value="1"/>
</dbReference>
<dbReference type="Gene3D" id="3.40.50.1110">
    <property type="entry name" value="SGNH hydrolase"/>
    <property type="match status" value="1"/>
</dbReference>
<feature type="region of interest" description="Disordered" evidence="3">
    <location>
        <begin position="189"/>
        <end position="212"/>
    </location>
</feature>
<dbReference type="Gene3D" id="2.60.120.430">
    <property type="entry name" value="Galactose-binding lectin"/>
    <property type="match status" value="3"/>
</dbReference>
<dbReference type="CDD" id="cd00063">
    <property type="entry name" value="FN3"/>
    <property type="match status" value="3"/>
</dbReference>
<dbReference type="EMBL" id="JADOTZ010000001">
    <property type="protein sequence ID" value="MBG6084311.1"/>
    <property type="molecule type" value="Genomic_DNA"/>
</dbReference>
<evidence type="ECO:0000256" key="1">
    <source>
        <dbReference type="ARBA" id="ARBA00023295"/>
    </source>
</evidence>
<dbReference type="CDD" id="cd01821">
    <property type="entry name" value="Rhamnogalacturan_acetylesterase_like"/>
    <property type="match status" value="1"/>
</dbReference>
<dbReference type="Pfam" id="PF00041">
    <property type="entry name" value="fn3"/>
    <property type="match status" value="2"/>
</dbReference>
<dbReference type="InterPro" id="IPR036116">
    <property type="entry name" value="FN3_sf"/>
</dbReference>
<protein>
    <submittedName>
        <fullName evidence="6">Fibronectin type 3 domain-containing protein</fullName>
    </submittedName>
</protein>
<dbReference type="SMART" id="SM00060">
    <property type="entry name" value="FN3"/>
    <property type="match status" value="4"/>
</dbReference>
<dbReference type="InterPro" id="IPR001087">
    <property type="entry name" value="GDSL"/>
</dbReference>
<keyword evidence="1" id="KW-0326">Glycosidase</keyword>
<dbReference type="InterPro" id="IPR003961">
    <property type="entry name" value="FN3_dom"/>
</dbReference>
<comment type="caution">
    <text evidence="6">The sequence shown here is derived from an EMBL/GenBank/DDBJ whole genome shotgun (WGS) entry which is preliminary data.</text>
</comment>
<dbReference type="SUPFAM" id="SSF52266">
    <property type="entry name" value="SGNH hydrolase"/>
    <property type="match status" value="1"/>
</dbReference>
<evidence type="ECO:0000313" key="6">
    <source>
        <dbReference type="EMBL" id="MBG6084311.1"/>
    </source>
</evidence>
<dbReference type="SUPFAM" id="SSF49785">
    <property type="entry name" value="Galactose-binding domain-like"/>
    <property type="match status" value="3"/>
</dbReference>
<gene>
    <name evidence="6" type="ORF">IW252_001078</name>
</gene>
<dbReference type="InterPro" id="IPR036514">
    <property type="entry name" value="SGNH_hydro_sf"/>
</dbReference>
<evidence type="ECO:0000256" key="2">
    <source>
        <dbReference type="ARBA" id="ARBA00023326"/>
    </source>
</evidence>
<dbReference type="InterPro" id="IPR037459">
    <property type="entry name" value="RhgT-like"/>
</dbReference>